<proteinExistence type="predicted"/>
<evidence type="ECO:0000313" key="1">
    <source>
        <dbReference type="EMBL" id="GBN74577.1"/>
    </source>
</evidence>
<gene>
    <name evidence="2" type="ORF">AVEN_218098_1</name>
    <name evidence="1" type="ORF">AVEN_82700_1</name>
</gene>
<dbReference type="AlphaFoldDB" id="A0A4Y2RFN4"/>
<name>A0A4Y2RFN4_ARAVE</name>
<reference evidence="1 3" key="1">
    <citation type="journal article" date="2019" name="Sci. Rep.">
        <title>Orb-weaving spider Araneus ventricosus genome elucidates the spidroin gene catalogue.</title>
        <authorList>
            <person name="Kono N."/>
            <person name="Nakamura H."/>
            <person name="Ohtoshi R."/>
            <person name="Moran D.A.P."/>
            <person name="Shinohara A."/>
            <person name="Yoshida Y."/>
            <person name="Fujiwara M."/>
            <person name="Mori M."/>
            <person name="Tomita M."/>
            <person name="Arakawa K."/>
        </authorList>
    </citation>
    <scope>NUCLEOTIDE SEQUENCE [LARGE SCALE GENOMIC DNA]</scope>
</reference>
<evidence type="ECO:0000313" key="2">
    <source>
        <dbReference type="EMBL" id="GBN74614.1"/>
    </source>
</evidence>
<dbReference type="EMBL" id="BGPR01144725">
    <property type="protein sequence ID" value="GBN74614.1"/>
    <property type="molecule type" value="Genomic_DNA"/>
</dbReference>
<sequence length="106" mass="12557">MTRRDVMLMKTFIVITISDDQELSVIKDRSYVHGRINEYFTRIYIIFSIKSRRRCLGSLRGCRGGGRSRPFRGTPRSSGCLRRNSLWGRWEAAWQEEVEEKRKNID</sequence>
<keyword evidence="3" id="KW-1185">Reference proteome</keyword>
<protein>
    <submittedName>
        <fullName evidence="1">Uncharacterized protein</fullName>
    </submittedName>
</protein>
<organism evidence="1 3">
    <name type="scientific">Araneus ventricosus</name>
    <name type="common">Orbweaver spider</name>
    <name type="synonym">Epeira ventricosa</name>
    <dbReference type="NCBI Taxonomy" id="182803"/>
    <lineage>
        <taxon>Eukaryota</taxon>
        <taxon>Metazoa</taxon>
        <taxon>Ecdysozoa</taxon>
        <taxon>Arthropoda</taxon>
        <taxon>Chelicerata</taxon>
        <taxon>Arachnida</taxon>
        <taxon>Araneae</taxon>
        <taxon>Araneomorphae</taxon>
        <taxon>Entelegynae</taxon>
        <taxon>Araneoidea</taxon>
        <taxon>Araneidae</taxon>
        <taxon>Araneus</taxon>
    </lineage>
</organism>
<dbReference type="Proteomes" id="UP000499080">
    <property type="component" value="Unassembled WGS sequence"/>
</dbReference>
<dbReference type="EMBL" id="BGPR01144706">
    <property type="protein sequence ID" value="GBN74577.1"/>
    <property type="molecule type" value="Genomic_DNA"/>
</dbReference>
<comment type="caution">
    <text evidence="1">The sequence shown here is derived from an EMBL/GenBank/DDBJ whole genome shotgun (WGS) entry which is preliminary data.</text>
</comment>
<evidence type="ECO:0000313" key="3">
    <source>
        <dbReference type="Proteomes" id="UP000499080"/>
    </source>
</evidence>
<accession>A0A4Y2RFN4</accession>